<evidence type="ECO:0000256" key="9">
    <source>
        <dbReference type="SAM" id="MobiDB-lite"/>
    </source>
</evidence>
<evidence type="ECO:0000256" key="8">
    <source>
        <dbReference type="SAM" id="Coils"/>
    </source>
</evidence>
<sequence length="933" mass="102685">MLQECRLSEPINTNLNVPTASVNTPKPQTPVGGTPQYNRALKSHGTACRELEASSEACRDELQTPGGRVSDTHLASRKATEAAERRYQAASWLQHMVGPLDLSMEPSEEDLRSCLQNGLVLCNLINKVNPGAVPKIVDHSVLSAPPEGVALSAFQYFENVRNFLVAVDDLKLPSFDASDLEKGGLQTGGSSKIVDCLLSIKAYYEWQQAGGQGCWKLGATFKTPGSSKTPMLRTRLACSWLGSGRTSDAFALSTSKNKDFMEELENGCSNSDSGVAWVQHVCKKFVETFMERSDNSDQTSMLEAPDADMPREALLNMVLAVLHDKNPEEVAMLVECMLKKVIEEYQQQTLQGPMGQNLSHGPQEIGEAKCSDQQYGHKVEQQNKELKEVKSVLETTRVQFQSFKSTWEKEMEALGLKLHELNRAAAEYHKVAAENRELYNQNGLNVPDANLLPVNSIEDVLDLMNLGQKNRAVGSTAMNERSSRSHSVLTVHVKGMELASRDILRGSLHLVDLAGSERVDKSEVTGDRLKEAQHINKSLSALGDVIAALAQKSPHIPYRNSKLTQLLQDSLGGQAKTLMFVHVSPDEDSHGETISTLKFAERVATVELGAAQSNKESGEVKDLRDQVTFLRDTLSRKEEELEQCQKELQTKNTEHLQERRRVKPGISPIHTGIPGHGNLRSPLEEVRNMENRHMMQKSTPTHFKTNSAHQDSPFALSRLEEDRLKRRAYQNASSPTVHPDMTSLGGLQQAGGNNSSAKKARASHEEARASPMPNNRYDGIESSILDDHGGNPSPLILHDVANTNSLATAVRNYQPVLFALETADSEDRSSGHVRGEEDMEEQNASDSRSEAESRRRAVPQLNSDVRASQASFGKRRQDSDKRHGGQHQVGHVAKRPIVGTGAEMGSLTADGTKKTGRFIPQSFKALKAIKKGM</sequence>
<dbReference type="InterPro" id="IPR001715">
    <property type="entry name" value="CH_dom"/>
</dbReference>
<dbReference type="SMART" id="SM00033">
    <property type="entry name" value="CH"/>
    <property type="match status" value="1"/>
</dbReference>
<feature type="domain" description="Kinesin motor" evidence="11">
    <location>
        <begin position="443"/>
        <end position="606"/>
    </location>
</feature>
<dbReference type="SUPFAM" id="SSF52540">
    <property type="entry name" value="P-loop containing nucleoside triphosphate hydrolases"/>
    <property type="match status" value="1"/>
</dbReference>
<feature type="region of interest" description="Disordered" evidence="9">
    <location>
        <begin position="824"/>
        <end position="914"/>
    </location>
</feature>
<dbReference type="PROSITE" id="PS50021">
    <property type="entry name" value="CH"/>
    <property type="match status" value="1"/>
</dbReference>
<keyword evidence="4 7" id="KW-0067">ATP-binding</keyword>
<feature type="coiled-coil region" evidence="8">
    <location>
        <begin position="379"/>
        <end position="441"/>
    </location>
</feature>
<dbReference type="GO" id="GO:0005874">
    <property type="term" value="C:microtubule"/>
    <property type="evidence" value="ECO:0007669"/>
    <property type="project" value="UniProtKB-KW"/>
</dbReference>
<feature type="region of interest" description="Disordered" evidence="9">
    <location>
        <begin position="730"/>
        <end position="786"/>
    </location>
</feature>
<comment type="caution">
    <text evidence="12">The sequence shown here is derived from an EMBL/GenBank/DDBJ whole genome shotgun (WGS) entry which is preliminary data.</text>
</comment>
<dbReference type="FunFam" id="1.10.418.10:FF:000073">
    <property type="entry name" value="Kinesin-like protein KIN-14L"/>
    <property type="match status" value="1"/>
</dbReference>
<dbReference type="InterPro" id="IPR036872">
    <property type="entry name" value="CH_dom_sf"/>
</dbReference>
<dbReference type="PROSITE" id="PS50067">
    <property type="entry name" value="KINESIN_MOTOR_2"/>
    <property type="match status" value="1"/>
</dbReference>
<evidence type="ECO:0000313" key="12">
    <source>
        <dbReference type="EMBL" id="KAI5074088.1"/>
    </source>
</evidence>
<evidence type="ECO:0000313" key="13">
    <source>
        <dbReference type="Proteomes" id="UP000886520"/>
    </source>
</evidence>
<dbReference type="GO" id="GO:0005524">
    <property type="term" value="F:ATP binding"/>
    <property type="evidence" value="ECO:0007669"/>
    <property type="project" value="UniProtKB-KW"/>
</dbReference>
<keyword evidence="8" id="KW-0175">Coiled coil</keyword>
<evidence type="ECO:0000256" key="6">
    <source>
        <dbReference type="PROSITE-ProRule" id="PRU00283"/>
    </source>
</evidence>
<keyword evidence="5 7" id="KW-0505">Motor protein</keyword>
<keyword evidence="2" id="KW-0150">Chloroplast</keyword>
<protein>
    <recommendedName>
        <fullName evidence="7">Kinesin-like protein</fullName>
    </recommendedName>
</protein>
<feature type="compositionally biased region" description="Polar residues" evidence="9">
    <location>
        <begin position="860"/>
        <end position="871"/>
    </location>
</feature>
<keyword evidence="13" id="KW-1185">Reference proteome</keyword>
<evidence type="ECO:0000256" key="5">
    <source>
        <dbReference type="ARBA" id="ARBA00023175"/>
    </source>
</evidence>
<dbReference type="Gene3D" id="3.40.850.10">
    <property type="entry name" value="Kinesin motor domain"/>
    <property type="match status" value="1"/>
</dbReference>
<evidence type="ECO:0000256" key="4">
    <source>
        <dbReference type="ARBA" id="ARBA00022840"/>
    </source>
</evidence>
<dbReference type="GO" id="GO:0007018">
    <property type="term" value="P:microtubule-based movement"/>
    <property type="evidence" value="ECO:0007669"/>
    <property type="project" value="InterPro"/>
</dbReference>
<evidence type="ECO:0000256" key="1">
    <source>
        <dbReference type="ARBA" id="ARBA00010899"/>
    </source>
</evidence>
<dbReference type="InterPro" id="IPR027417">
    <property type="entry name" value="P-loop_NTPase"/>
</dbReference>
<dbReference type="OrthoDB" id="3176171at2759"/>
<dbReference type="InterPro" id="IPR036961">
    <property type="entry name" value="Kinesin_motor_dom_sf"/>
</dbReference>
<dbReference type="AlphaFoldDB" id="A0A9D4UV57"/>
<name>A0A9D4UV57_ADICA</name>
<feature type="compositionally biased region" description="Basic and acidic residues" evidence="9">
    <location>
        <begin position="825"/>
        <end position="836"/>
    </location>
</feature>
<dbReference type="PRINTS" id="PR00380">
    <property type="entry name" value="KINESINHEAVY"/>
</dbReference>
<feature type="domain" description="Calponin-homology (CH)" evidence="10">
    <location>
        <begin position="83"/>
        <end position="205"/>
    </location>
</feature>
<comment type="caution">
    <text evidence="6">Lacks conserved residue(s) required for the propagation of feature annotation.</text>
</comment>
<gene>
    <name evidence="12" type="ORF">GOP47_0010049</name>
</gene>
<dbReference type="InterPro" id="IPR027640">
    <property type="entry name" value="Kinesin-like_fam"/>
</dbReference>
<dbReference type="EMBL" id="JABFUD020000010">
    <property type="protein sequence ID" value="KAI5074088.1"/>
    <property type="molecule type" value="Genomic_DNA"/>
</dbReference>
<dbReference type="InterPro" id="IPR001752">
    <property type="entry name" value="Kinesin_motor_dom"/>
</dbReference>
<dbReference type="Pfam" id="PF00225">
    <property type="entry name" value="Kinesin"/>
    <property type="match status" value="1"/>
</dbReference>
<dbReference type="GO" id="GO:0003777">
    <property type="term" value="F:microtubule motor activity"/>
    <property type="evidence" value="ECO:0007669"/>
    <property type="project" value="InterPro"/>
</dbReference>
<dbReference type="CDD" id="cd21203">
    <property type="entry name" value="CH_AtKIN14-like"/>
    <property type="match status" value="1"/>
</dbReference>
<proteinExistence type="inferred from homology"/>
<evidence type="ECO:0000256" key="3">
    <source>
        <dbReference type="ARBA" id="ARBA00022741"/>
    </source>
</evidence>
<evidence type="ECO:0000256" key="7">
    <source>
        <dbReference type="RuleBase" id="RU000394"/>
    </source>
</evidence>
<dbReference type="SUPFAM" id="SSF47576">
    <property type="entry name" value="Calponin-homology domain, CH-domain"/>
    <property type="match status" value="1"/>
</dbReference>
<dbReference type="PROSITE" id="PS00411">
    <property type="entry name" value="KINESIN_MOTOR_1"/>
    <property type="match status" value="1"/>
</dbReference>
<comment type="similarity">
    <text evidence="1">Belongs to the TRAFAC class myosin-kinesin ATPase superfamily. Kinesin family. KIN-14 subfamily.</text>
</comment>
<evidence type="ECO:0000256" key="2">
    <source>
        <dbReference type="ARBA" id="ARBA00022528"/>
    </source>
</evidence>
<dbReference type="PANTHER" id="PTHR47972:SF28">
    <property type="entry name" value="KINESIN-LIKE PROTEIN KLP-3"/>
    <property type="match status" value="1"/>
</dbReference>
<dbReference type="Proteomes" id="UP000886520">
    <property type="component" value="Chromosome 10"/>
</dbReference>
<organism evidence="12 13">
    <name type="scientific">Adiantum capillus-veneris</name>
    <name type="common">Maidenhair fern</name>
    <dbReference type="NCBI Taxonomy" id="13818"/>
    <lineage>
        <taxon>Eukaryota</taxon>
        <taxon>Viridiplantae</taxon>
        <taxon>Streptophyta</taxon>
        <taxon>Embryophyta</taxon>
        <taxon>Tracheophyta</taxon>
        <taxon>Polypodiopsida</taxon>
        <taxon>Polypodiidae</taxon>
        <taxon>Polypodiales</taxon>
        <taxon>Pteridineae</taxon>
        <taxon>Pteridaceae</taxon>
        <taxon>Vittarioideae</taxon>
        <taxon>Adiantum</taxon>
    </lineage>
</organism>
<dbReference type="FunFam" id="3.40.850.10:FF:000178">
    <property type="entry name" value="Kinesin-related protein3"/>
    <property type="match status" value="1"/>
</dbReference>
<feature type="coiled-coil region" evidence="8">
    <location>
        <begin position="620"/>
        <end position="661"/>
    </location>
</feature>
<accession>A0A9D4UV57</accession>
<keyword evidence="7" id="KW-0493">Microtubule</keyword>
<dbReference type="SMART" id="SM00129">
    <property type="entry name" value="KISc"/>
    <property type="match status" value="1"/>
</dbReference>
<evidence type="ECO:0000259" key="11">
    <source>
        <dbReference type="PROSITE" id="PS50067"/>
    </source>
</evidence>
<dbReference type="Gene3D" id="1.10.418.10">
    <property type="entry name" value="Calponin-like domain"/>
    <property type="match status" value="1"/>
</dbReference>
<evidence type="ECO:0000259" key="10">
    <source>
        <dbReference type="PROSITE" id="PS50021"/>
    </source>
</evidence>
<dbReference type="InterPro" id="IPR019821">
    <property type="entry name" value="Kinesin_motor_CS"/>
</dbReference>
<dbReference type="Pfam" id="PF00307">
    <property type="entry name" value="CH"/>
    <property type="match status" value="1"/>
</dbReference>
<dbReference type="PANTHER" id="PTHR47972">
    <property type="entry name" value="KINESIN-LIKE PROTEIN KLP-3"/>
    <property type="match status" value="1"/>
</dbReference>
<keyword evidence="2" id="KW-0934">Plastid</keyword>
<reference evidence="12" key="1">
    <citation type="submission" date="2021-01" db="EMBL/GenBank/DDBJ databases">
        <title>Adiantum capillus-veneris genome.</title>
        <authorList>
            <person name="Fang Y."/>
            <person name="Liao Q."/>
        </authorList>
    </citation>
    <scope>NUCLEOTIDE SEQUENCE</scope>
    <source>
        <strain evidence="12">H3</strain>
        <tissue evidence="12">Leaf</tissue>
    </source>
</reference>
<keyword evidence="3 7" id="KW-0547">Nucleotide-binding</keyword>
<dbReference type="GO" id="GO:0008017">
    <property type="term" value="F:microtubule binding"/>
    <property type="evidence" value="ECO:0007669"/>
    <property type="project" value="InterPro"/>
</dbReference>